<dbReference type="RefSeq" id="WP_397406268.1">
    <property type="nucleotide sequence ID" value="NZ_JBIRYI010000013.1"/>
</dbReference>
<name>A0ABW7XNV2_9MICO</name>
<dbReference type="Gene3D" id="3.40.470.10">
    <property type="entry name" value="Uracil-DNA glycosylase-like domain"/>
    <property type="match status" value="1"/>
</dbReference>
<comment type="caution">
    <text evidence="2">The sequence shown here is derived from an EMBL/GenBank/DDBJ whole genome shotgun (WGS) entry which is preliminary data.</text>
</comment>
<sequence length="208" mass="23120">MTAEPMGGGFDEIRAAIVADPANAWARERGYAPLYTAGPEARVAVVGQAPGRLAQESGVPWYDASGAKLLEWLDVTEDEFRDPALFALLPMDFYYPGKGATGDLPPRKDFASRWHRPLLDLMPGIGLTILIGSYAQQHYLAGRAKRNLTETVHSFREYLPTMFPLAHPSPLNFRWQARNPWFVTDVLPVLRARVASALVSQPECKIAW</sequence>
<dbReference type="PANTHER" id="PTHR42160">
    <property type="entry name" value="URACIL-DNA GLYCOSYLASE SUPERFAMILY PROTEIN"/>
    <property type="match status" value="1"/>
</dbReference>
<dbReference type="InterPro" id="IPR005122">
    <property type="entry name" value="Uracil-DNA_glycosylase-like"/>
</dbReference>
<organism evidence="2 3">
    <name type="scientific">Promicromonospora kroppenstedtii</name>
    <dbReference type="NCBI Taxonomy" id="440482"/>
    <lineage>
        <taxon>Bacteria</taxon>
        <taxon>Bacillati</taxon>
        <taxon>Actinomycetota</taxon>
        <taxon>Actinomycetes</taxon>
        <taxon>Micrococcales</taxon>
        <taxon>Promicromonosporaceae</taxon>
        <taxon>Promicromonospora</taxon>
    </lineage>
</organism>
<evidence type="ECO:0000313" key="2">
    <source>
        <dbReference type="EMBL" id="MFI2489196.1"/>
    </source>
</evidence>
<dbReference type="EMBL" id="JBIRYI010000013">
    <property type="protein sequence ID" value="MFI2489196.1"/>
    <property type="molecule type" value="Genomic_DNA"/>
</dbReference>
<proteinExistence type="predicted"/>
<dbReference type="Proteomes" id="UP001611580">
    <property type="component" value="Unassembled WGS sequence"/>
</dbReference>
<keyword evidence="3" id="KW-1185">Reference proteome</keyword>
<accession>A0ABW7XNV2</accession>
<dbReference type="PANTHER" id="PTHR42160:SF1">
    <property type="entry name" value="URACIL-DNA GLYCOSYLASE SUPERFAMILY PROTEIN"/>
    <property type="match status" value="1"/>
</dbReference>
<reference evidence="2 3" key="1">
    <citation type="submission" date="2024-10" db="EMBL/GenBank/DDBJ databases">
        <title>The Natural Products Discovery Center: Release of the First 8490 Sequenced Strains for Exploring Actinobacteria Biosynthetic Diversity.</title>
        <authorList>
            <person name="Kalkreuter E."/>
            <person name="Kautsar S.A."/>
            <person name="Yang D."/>
            <person name="Bader C.D."/>
            <person name="Teijaro C.N."/>
            <person name="Fluegel L."/>
            <person name="Davis C.M."/>
            <person name="Simpson J.R."/>
            <person name="Lauterbach L."/>
            <person name="Steele A.D."/>
            <person name="Gui C."/>
            <person name="Meng S."/>
            <person name="Li G."/>
            <person name="Viehrig K."/>
            <person name="Ye F."/>
            <person name="Su P."/>
            <person name="Kiefer A.F."/>
            <person name="Nichols A."/>
            <person name="Cepeda A.J."/>
            <person name="Yan W."/>
            <person name="Fan B."/>
            <person name="Jiang Y."/>
            <person name="Adhikari A."/>
            <person name="Zheng C.-J."/>
            <person name="Schuster L."/>
            <person name="Cowan T.M."/>
            <person name="Smanski M.J."/>
            <person name="Chevrette M.G."/>
            <person name="De Carvalho L.P.S."/>
            <person name="Shen B."/>
        </authorList>
    </citation>
    <scope>NUCLEOTIDE SEQUENCE [LARGE SCALE GENOMIC DNA]</scope>
    <source>
        <strain evidence="2 3">NPDC019481</strain>
    </source>
</reference>
<dbReference type="SUPFAM" id="SSF52141">
    <property type="entry name" value="Uracil-DNA glycosylase-like"/>
    <property type="match status" value="1"/>
</dbReference>
<dbReference type="SMART" id="SM00986">
    <property type="entry name" value="UDG"/>
    <property type="match status" value="1"/>
</dbReference>
<dbReference type="InterPro" id="IPR047124">
    <property type="entry name" value="HI_0220.2"/>
</dbReference>
<evidence type="ECO:0000259" key="1">
    <source>
        <dbReference type="SMART" id="SM00986"/>
    </source>
</evidence>
<evidence type="ECO:0000313" key="3">
    <source>
        <dbReference type="Proteomes" id="UP001611580"/>
    </source>
</evidence>
<dbReference type="SMART" id="SM00987">
    <property type="entry name" value="UreE_C"/>
    <property type="match status" value="1"/>
</dbReference>
<gene>
    <name evidence="2" type="ORF">ACH47X_19965</name>
</gene>
<feature type="domain" description="Uracil-DNA glycosylase-like" evidence="1">
    <location>
        <begin position="34"/>
        <end position="191"/>
    </location>
</feature>
<dbReference type="CDD" id="cd10033">
    <property type="entry name" value="UDG_like"/>
    <property type="match status" value="1"/>
</dbReference>
<dbReference type="InterPro" id="IPR036895">
    <property type="entry name" value="Uracil-DNA_glycosylase-like_sf"/>
</dbReference>
<protein>
    <submittedName>
        <fullName evidence="2">Uracil-DNA glycosylase family protein</fullName>
    </submittedName>
</protein>
<dbReference type="Pfam" id="PF03167">
    <property type="entry name" value="UDG"/>
    <property type="match status" value="1"/>
</dbReference>